<dbReference type="eggNOG" id="COG0683">
    <property type="taxonomic scope" value="Bacteria"/>
</dbReference>
<dbReference type="PANTHER" id="PTHR33734:SF22">
    <property type="entry name" value="MEMBRANE-BOUND LYTIC MUREIN TRANSGLYCOSYLASE D"/>
    <property type="match status" value="1"/>
</dbReference>
<dbReference type="KEGG" id="fte:Fluta_2925"/>
<gene>
    <name evidence="3" type="ordered locus">Fluta_2925</name>
</gene>
<dbReference type="EMBL" id="CP002542">
    <property type="protein sequence ID" value="AEA44904.1"/>
    <property type="molecule type" value="Genomic_DNA"/>
</dbReference>
<dbReference type="SMART" id="SM00257">
    <property type="entry name" value="LysM"/>
    <property type="match status" value="3"/>
</dbReference>
<name>F2IIH8_FLUTR</name>
<protein>
    <submittedName>
        <fullName evidence="3">Peptidoglycan-binding lysin domain protein</fullName>
    </submittedName>
</protein>
<dbReference type="STRING" id="755732.Fluta_2925"/>
<organism evidence="3 4">
    <name type="scientific">Fluviicola taffensis (strain DSM 16823 / NCIMB 13979 / RW262)</name>
    <dbReference type="NCBI Taxonomy" id="755732"/>
    <lineage>
        <taxon>Bacteria</taxon>
        <taxon>Pseudomonadati</taxon>
        <taxon>Bacteroidota</taxon>
        <taxon>Flavobacteriia</taxon>
        <taxon>Flavobacteriales</taxon>
        <taxon>Crocinitomicaceae</taxon>
        <taxon>Fluviicola</taxon>
    </lineage>
</organism>
<evidence type="ECO:0000313" key="3">
    <source>
        <dbReference type="EMBL" id="AEA44904.1"/>
    </source>
</evidence>
<feature type="domain" description="LysM" evidence="2">
    <location>
        <begin position="169"/>
        <end position="212"/>
    </location>
</feature>
<dbReference type="InterPro" id="IPR036779">
    <property type="entry name" value="LysM_dom_sf"/>
</dbReference>
<dbReference type="Proteomes" id="UP000007463">
    <property type="component" value="Chromosome"/>
</dbReference>
<dbReference type="Gene3D" id="3.10.350.10">
    <property type="entry name" value="LysM domain"/>
    <property type="match status" value="3"/>
</dbReference>
<accession>F2IIH8</accession>
<evidence type="ECO:0000259" key="2">
    <source>
        <dbReference type="PROSITE" id="PS51782"/>
    </source>
</evidence>
<feature type="domain" description="LysM" evidence="2">
    <location>
        <begin position="36"/>
        <end position="79"/>
    </location>
</feature>
<dbReference type="RefSeq" id="WP_013687673.1">
    <property type="nucleotide sequence ID" value="NC_015321.1"/>
</dbReference>
<keyword evidence="1" id="KW-0732">Signal</keyword>
<dbReference type="HOGENOM" id="CLU_028261_0_1_10"/>
<evidence type="ECO:0000256" key="1">
    <source>
        <dbReference type="SAM" id="SignalP"/>
    </source>
</evidence>
<dbReference type="SUPFAM" id="SSF54106">
    <property type="entry name" value="LysM domain"/>
    <property type="match status" value="3"/>
</dbReference>
<reference evidence="4" key="2">
    <citation type="submission" date="2011-02" db="EMBL/GenBank/DDBJ databases">
        <title>The complete genome of Fluviicola taffensis DSM 16823.</title>
        <authorList>
            <consortium name="US DOE Joint Genome Institute (JGI-PGF)"/>
            <person name="Lucas S."/>
            <person name="Copeland A."/>
            <person name="Lapidus A."/>
            <person name="Bruce D."/>
            <person name="Goodwin L."/>
            <person name="Pitluck S."/>
            <person name="Kyrpides N."/>
            <person name="Mavromatis K."/>
            <person name="Ivanova N."/>
            <person name="Mikhailova N."/>
            <person name="Pagani I."/>
            <person name="Chertkov O."/>
            <person name="Detter J.C."/>
            <person name="Han C."/>
            <person name="Tapia R."/>
            <person name="Land M."/>
            <person name="Hauser L."/>
            <person name="Markowitz V."/>
            <person name="Cheng J.-F."/>
            <person name="Hugenholtz P."/>
            <person name="Woyke T."/>
            <person name="Wu D."/>
            <person name="Tindall B."/>
            <person name="Pomrenke H.G."/>
            <person name="Brambilla E."/>
            <person name="Klenk H.-P."/>
            <person name="Eisen J.A."/>
        </authorList>
    </citation>
    <scope>NUCLEOTIDE SEQUENCE [LARGE SCALE GENOMIC DNA]</scope>
    <source>
        <strain evidence="4">DSM 16823 / RW262 / RW262</strain>
    </source>
</reference>
<dbReference type="Pfam" id="PF01476">
    <property type="entry name" value="LysM"/>
    <property type="match status" value="3"/>
</dbReference>
<reference evidence="3 4" key="1">
    <citation type="journal article" date="2011" name="Stand. Genomic Sci.">
        <title>Complete genome sequence of the gliding freshwater bacterium Fluviicola taffensis type strain (RW262).</title>
        <authorList>
            <person name="Woyke T."/>
            <person name="Chertkov O."/>
            <person name="Lapidus A."/>
            <person name="Nolan M."/>
            <person name="Lucas S."/>
            <person name="Del Rio T.G."/>
            <person name="Tice H."/>
            <person name="Cheng J.F."/>
            <person name="Tapia R."/>
            <person name="Han C."/>
            <person name="Goodwin L."/>
            <person name="Pitluck S."/>
            <person name="Liolios K."/>
            <person name="Pagani I."/>
            <person name="Ivanova N."/>
            <person name="Huntemann M."/>
            <person name="Mavromatis K."/>
            <person name="Mikhailova N."/>
            <person name="Pati A."/>
            <person name="Chen A."/>
            <person name="Palaniappan K."/>
            <person name="Land M."/>
            <person name="Hauser L."/>
            <person name="Brambilla E.M."/>
            <person name="Rohde M."/>
            <person name="Mwirichia R."/>
            <person name="Sikorski J."/>
            <person name="Tindall B.J."/>
            <person name="Goker M."/>
            <person name="Bristow J."/>
            <person name="Eisen J.A."/>
            <person name="Markowitz V."/>
            <person name="Hugenholtz P."/>
            <person name="Klenk H.P."/>
            <person name="Kyrpides N.C."/>
        </authorList>
    </citation>
    <scope>NUCLEOTIDE SEQUENCE [LARGE SCALE GENOMIC DNA]</scope>
    <source>
        <strain evidence="4">DSM 16823 / RW262 / RW262</strain>
    </source>
</reference>
<sequence precursor="true">MKYFFFVCLIAFSNGLFAQTESKDWVYEYSNGKKYAVHIAQAGNTLWGIHTTYNVPVDDIVATNPGIEKGVKEGFRYLIPLGGADMKVLSGTIVREHVVEKGETAFSIAKKYNSSVDDLLKFNPGIDKGLKVGQVLKVVIVPTSENIPPKQADKPVVVAPSITFSDTVLVYEVKASETLYTISKRFMVPVTDLQKFNNLKSSAIKSGDVLRIPLKKENVKQVQVREVKPKEELQKIDEELIFKPKTKYTIAVLLSFGLNDKSNSALKNLATEFYMGVELAADSLERLGFDATIKVIDLPMDSVGIFKILNTSEMKNMDLIFGPLVPQSADIVGRWCGKQKIRMVCPSACNSSLLKNNPYIYASVATDMTQQEILAKYTIDKYKTAQIILVNPGNTKDQELYDAYRKRFIELSKKNGNMKLIEAKIADFTTFISKSGESVVVFPSRDKGTVINFINSLHKAAGKSNNADVTVMGTKEWAGFDDIAGYYKSKYKITWASSSDLNYSLPDTQTLLRLYRKKYRADMNKAGAHGFDVVYYFSKTLLMQEEVPSEVINSFELKTTSVGGGYENQSCFILKHEDYELVRVGVFYE</sequence>
<evidence type="ECO:0000313" key="4">
    <source>
        <dbReference type="Proteomes" id="UP000007463"/>
    </source>
</evidence>
<dbReference type="PANTHER" id="PTHR33734">
    <property type="entry name" value="LYSM DOMAIN-CONTAINING GPI-ANCHORED PROTEIN 2"/>
    <property type="match status" value="1"/>
</dbReference>
<dbReference type="SUPFAM" id="SSF53822">
    <property type="entry name" value="Periplasmic binding protein-like I"/>
    <property type="match status" value="1"/>
</dbReference>
<dbReference type="CDD" id="cd00118">
    <property type="entry name" value="LysM"/>
    <property type="match status" value="3"/>
</dbReference>
<feature type="signal peptide" evidence="1">
    <location>
        <begin position="1"/>
        <end position="18"/>
    </location>
</feature>
<keyword evidence="4" id="KW-1185">Reference proteome</keyword>
<feature type="domain" description="LysM" evidence="2">
    <location>
        <begin position="95"/>
        <end position="138"/>
    </location>
</feature>
<dbReference type="OrthoDB" id="2149800at2"/>
<dbReference type="InterPro" id="IPR028082">
    <property type="entry name" value="Peripla_BP_I"/>
</dbReference>
<proteinExistence type="predicted"/>
<dbReference type="Gene3D" id="3.40.50.2300">
    <property type="match status" value="2"/>
</dbReference>
<feature type="chain" id="PRO_5003279915" evidence="1">
    <location>
        <begin position="19"/>
        <end position="589"/>
    </location>
</feature>
<dbReference type="PROSITE" id="PS51782">
    <property type="entry name" value="LYSM"/>
    <property type="match status" value="3"/>
</dbReference>
<dbReference type="eggNOG" id="COG1388">
    <property type="taxonomic scope" value="Bacteria"/>
</dbReference>
<dbReference type="AlphaFoldDB" id="F2IIH8"/>
<dbReference type="InterPro" id="IPR018392">
    <property type="entry name" value="LysM"/>
</dbReference>